<accession>A0A226D4R4</accession>
<feature type="coiled-coil region" evidence="1">
    <location>
        <begin position="21"/>
        <end position="48"/>
    </location>
</feature>
<keyword evidence="1" id="KW-0175">Coiled coil</keyword>
<organism evidence="2 3">
    <name type="scientific">Folsomia candida</name>
    <name type="common">Springtail</name>
    <dbReference type="NCBI Taxonomy" id="158441"/>
    <lineage>
        <taxon>Eukaryota</taxon>
        <taxon>Metazoa</taxon>
        <taxon>Ecdysozoa</taxon>
        <taxon>Arthropoda</taxon>
        <taxon>Hexapoda</taxon>
        <taxon>Collembola</taxon>
        <taxon>Entomobryomorpha</taxon>
        <taxon>Isotomoidea</taxon>
        <taxon>Isotomidae</taxon>
        <taxon>Proisotominae</taxon>
        <taxon>Folsomia</taxon>
    </lineage>
</organism>
<comment type="caution">
    <text evidence="2">The sequence shown here is derived from an EMBL/GenBank/DDBJ whole genome shotgun (WGS) entry which is preliminary data.</text>
</comment>
<evidence type="ECO:0000313" key="2">
    <source>
        <dbReference type="EMBL" id="OXA40545.1"/>
    </source>
</evidence>
<keyword evidence="3" id="KW-1185">Reference proteome</keyword>
<evidence type="ECO:0000256" key="1">
    <source>
        <dbReference type="SAM" id="Coils"/>
    </source>
</evidence>
<gene>
    <name evidence="2" type="ORF">Fcan01_24767</name>
</gene>
<reference evidence="2 3" key="1">
    <citation type="submission" date="2015-12" db="EMBL/GenBank/DDBJ databases">
        <title>The genome of Folsomia candida.</title>
        <authorList>
            <person name="Faddeeva A."/>
            <person name="Derks M.F."/>
            <person name="Anvar Y."/>
            <person name="Smit S."/>
            <person name="Van Straalen N."/>
            <person name="Roelofs D."/>
        </authorList>
    </citation>
    <scope>NUCLEOTIDE SEQUENCE [LARGE SCALE GENOMIC DNA]</scope>
    <source>
        <strain evidence="2 3">VU population</strain>
        <tissue evidence="2">Whole body</tissue>
    </source>
</reference>
<name>A0A226D4R4_FOLCA</name>
<sequence>MFLNSIVDKIEVNQDGRQSSKESSNERAQELLKEYRELCEKNASLVADNTRLHQEKDMWQKAIKDTEPAYKEHIENLRNTIEMERNRVADLYKAFRLYIPYLFAWTTQNYPGDLHNMNDYQVIFPPVLYPDLIDKGHQEFMLVRRIAKEGEELGSSPE</sequence>
<protein>
    <submittedName>
        <fullName evidence="2">Uncharacterized protein</fullName>
    </submittedName>
</protein>
<evidence type="ECO:0000313" key="3">
    <source>
        <dbReference type="Proteomes" id="UP000198287"/>
    </source>
</evidence>
<dbReference type="EMBL" id="LNIX01000033">
    <property type="protein sequence ID" value="OXA40545.1"/>
    <property type="molecule type" value="Genomic_DNA"/>
</dbReference>
<dbReference type="AlphaFoldDB" id="A0A226D4R4"/>
<dbReference type="Proteomes" id="UP000198287">
    <property type="component" value="Unassembled WGS sequence"/>
</dbReference>
<proteinExistence type="predicted"/>